<dbReference type="Pfam" id="PF00672">
    <property type="entry name" value="HAMP"/>
    <property type="match status" value="1"/>
</dbReference>
<dbReference type="RefSeq" id="WP_162125573.1">
    <property type="nucleotide sequence ID" value="NZ_PDWK01000121.1"/>
</dbReference>
<feature type="non-terminal residue" evidence="5">
    <location>
        <position position="446"/>
    </location>
</feature>
<reference evidence="5" key="1">
    <citation type="submission" date="2017-10" db="EMBL/GenBank/DDBJ databases">
        <title>Whole genome sequencing of members of genus Pseudoxanthomonas.</title>
        <authorList>
            <person name="Kumar S."/>
            <person name="Bansal K."/>
            <person name="Kaur A."/>
            <person name="Patil P."/>
            <person name="Sharma S."/>
            <person name="Patil P.B."/>
        </authorList>
    </citation>
    <scope>NUCLEOTIDE SEQUENCE</scope>
    <source>
        <strain evidence="5">DSM 22914</strain>
    </source>
</reference>
<dbReference type="GO" id="GO:0004888">
    <property type="term" value="F:transmembrane signaling receptor activity"/>
    <property type="evidence" value="ECO:0007669"/>
    <property type="project" value="TreeGrafter"/>
</dbReference>
<keyword evidence="3" id="KW-0472">Membrane</keyword>
<dbReference type="CDD" id="cd06225">
    <property type="entry name" value="HAMP"/>
    <property type="match status" value="1"/>
</dbReference>
<feature type="domain" description="HAMP" evidence="4">
    <location>
        <begin position="213"/>
        <end position="265"/>
    </location>
</feature>
<dbReference type="InterPro" id="IPR051310">
    <property type="entry name" value="MCP_chemotaxis"/>
</dbReference>
<evidence type="ECO:0000256" key="1">
    <source>
        <dbReference type="ARBA" id="ARBA00022500"/>
    </source>
</evidence>
<dbReference type="InterPro" id="IPR003660">
    <property type="entry name" value="HAMP_dom"/>
</dbReference>
<comment type="caution">
    <text evidence="5">The sequence shown here is derived from an EMBL/GenBank/DDBJ whole genome shotgun (WGS) entry which is preliminary data.</text>
</comment>
<name>A0A921NTJ3_9GAMM</name>
<dbReference type="InterPro" id="IPR047347">
    <property type="entry name" value="YvaQ-like_sensor"/>
</dbReference>
<dbReference type="GO" id="GO:0005886">
    <property type="term" value="C:plasma membrane"/>
    <property type="evidence" value="ECO:0007669"/>
    <property type="project" value="TreeGrafter"/>
</dbReference>
<evidence type="ECO:0000313" key="6">
    <source>
        <dbReference type="Proteomes" id="UP000717981"/>
    </source>
</evidence>
<comment type="similarity">
    <text evidence="2">Belongs to the methyl-accepting chemotaxis (MCP) protein family.</text>
</comment>
<proteinExistence type="inferred from homology"/>
<dbReference type="SUPFAM" id="SSF158472">
    <property type="entry name" value="HAMP domain-like"/>
    <property type="match status" value="1"/>
</dbReference>
<protein>
    <submittedName>
        <fullName evidence="5">Methyl-accepting chemotaxis protein</fullName>
    </submittedName>
</protein>
<evidence type="ECO:0000259" key="4">
    <source>
        <dbReference type="PROSITE" id="PS50885"/>
    </source>
</evidence>
<dbReference type="SMART" id="SM00304">
    <property type="entry name" value="HAMP"/>
    <property type="match status" value="2"/>
</dbReference>
<dbReference type="PROSITE" id="PS50885">
    <property type="entry name" value="HAMP"/>
    <property type="match status" value="2"/>
</dbReference>
<accession>A0A921NTJ3</accession>
<dbReference type="GO" id="GO:0006935">
    <property type="term" value="P:chemotaxis"/>
    <property type="evidence" value="ECO:0007669"/>
    <property type="project" value="UniProtKB-KW"/>
</dbReference>
<evidence type="ECO:0000256" key="3">
    <source>
        <dbReference type="SAM" id="Phobius"/>
    </source>
</evidence>
<evidence type="ECO:0000256" key="2">
    <source>
        <dbReference type="ARBA" id="ARBA00029447"/>
    </source>
</evidence>
<dbReference type="Gene3D" id="6.10.340.10">
    <property type="match status" value="1"/>
</dbReference>
<dbReference type="InterPro" id="IPR024478">
    <property type="entry name" value="HlyB_4HB_MCP"/>
</dbReference>
<dbReference type="Proteomes" id="UP000717981">
    <property type="component" value="Unassembled WGS sequence"/>
</dbReference>
<keyword evidence="6" id="KW-1185">Reference proteome</keyword>
<keyword evidence="1" id="KW-0145">Chemotaxis</keyword>
<sequence length="446" mass="48452">MNSLKRLKLAPKLLLAFGVVLVLMIAQAVGAYFGLSKLERATNRLADEIVAKVATAAELRALVGEFRTNSYRGLIRASDAVKQEARQRAEQLAADIERTSADYGKLVATDEERQLHEKFVTAWANAKASYDSVNEMLDLDLPDDAVDTFLGETTDLHNRATAAVTALIQEADRQAGAATEEAKGAYAASNWTTIVMILFGVAGGIGIALYFARELVAAMRDAVGVANDVAAGKLDSRIDTSRQDEIGDLMKALQRMQHDLRERTERDQQAAAENLRIRTALEASSTGLMITGPDYRIAYRNPALTAMLERHADQVSAALPNLDMDASLVGQPVDVLEIGGKVAPEFLARLERDGHAVREVRYGEACFEQSISTIRDAEGNYVGTVYEWRDRTLEIAVEQEVARVVEAAAAGDLSGRIDTSDKQGFLLQLAVQLNSLLDANAISLAE</sequence>
<dbReference type="EMBL" id="PDWK01000121">
    <property type="protein sequence ID" value="KAF1684415.1"/>
    <property type="molecule type" value="Genomic_DNA"/>
</dbReference>
<keyword evidence="3" id="KW-1133">Transmembrane helix</keyword>
<organism evidence="5 6">
    <name type="scientific">Pseudoxanthomonas taiwanensis</name>
    <dbReference type="NCBI Taxonomy" id="176598"/>
    <lineage>
        <taxon>Bacteria</taxon>
        <taxon>Pseudomonadati</taxon>
        <taxon>Pseudomonadota</taxon>
        <taxon>Gammaproteobacteria</taxon>
        <taxon>Lysobacterales</taxon>
        <taxon>Lysobacteraceae</taxon>
        <taxon>Pseudoxanthomonas</taxon>
    </lineage>
</organism>
<dbReference type="InterPro" id="IPR035965">
    <property type="entry name" value="PAS-like_dom_sf"/>
</dbReference>
<dbReference type="PANTHER" id="PTHR43531">
    <property type="entry name" value="PROTEIN ICFG"/>
    <property type="match status" value="1"/>
</dbReference>
<dbReference type="SUPFAM" id="SSF55785">
    <property type="entry name" value="PYP-like sensor domain (PAS domain)"/>
    <property type="match status" value="1"/>
</dbReference>
<dbReference type="CDD" id="cd19411">
    <property type="entry name" value="MCP2201-like_sensor"/>
    <property type="match status" value="1"/>
</dbReference>
<gene>
    <name evidence="5" type="ORF">CR938_13990</name>
</gene>
<dbReference type="PANTHER" id="PTHR43531:SF11">
    <property type="entry name" value="METHYL-ACCEPTING CHEMOTAXIS PROTEIN 3"/>
    <property type="match status" value="1"/>
</dbReference>
<dbReference type="AlphaFoldDB" id="A0A921NTJ3"/>
<dbReference type="GO" id="GO:0007165">
    <property type="term" value="P:signal transduction"/>
    <property type="evidence" value="ECO:0007669"/>
    <property type="project" value="InterPro"/>
</dbReference>
<dbReference type="Gene3D" id="3.30.450.20">
    <property type="entry name" value="PAS domain"/>
    <property type="match status" value="1"/>
</dbReference>
<evidence type="ECO:0000313" key="5">
    <source>
        <dbReference type="EMBL" id="KAF1684415.1"/>
    </source>
</evidence>
<dbReference type="OrthoDB" id="8744489at2"/>
<feature type="domain" description="HAMP" evidence="4">
    <location>
        <begin position="399"/>
        <end position="445"/>
    </location>
</feature>
<feature type="transmembrane region" description="Helical" evidence="3">
    <location>
        <begin position="191"/>
        <end position="212"/>
    </location>
</feature>
<dbReference type="Pfam" id="PF12729">
    <property type="entry name" value="4HB_MCP_1"/>
    <property type="match status" value="1"/>
</dbReference>
<keyword evidence="3" id="KW-0812">Transmembrane</keyword>